<evidence type="ECO:0000313" key="4">
    <source>
        <dbReference type="EMBL" id="MFB9953445.1"/>
    </source>
</evidence>
<dbReference type="InterPro" id="IPR013094">
    <property type="entry name" value="AB_hydrolase_3"/>
</dbReference>
<organism evidence="4 5">
    <name type="scientific">Rhizobium puerariae</name>
    <dbReference type="NCBI Taxonomy" id="1585791"/>
    <lineage>
        <taxon>Bacteria</taxon>
        <taxon>Pseudomonadati</taxon>
        <taxon>Pseudomonadota</taxon>
        <taxon>Alphaproteobacteria</taxon>
        <taxon>Hyphomicrobiales</taxon>
        <taxon>Rhizobiaceae</taxon>
        <taxon>Rhizobium/Agrobacterium group</taxon>
        <taxon>Rhizobium</taxon>
    </lineage>
</organism>
<dbReference type="Pfam" id="PF07859">
    <property type="entry name" value="Abhydrolase_3"/>
    <property type="match status" value="1"/>
</dbReference>
<evidence type="ECO:0000256" key="2">
    <source>
        <dbReference type="ARBA" id="ARBA00022801"/>
    </source>
</evidence>
<evidence type="ECO:0000313" key="5">
    <source>
        <dbReference type="Proteomes" id="UP001589692"/>
    </source>
</evidence>
<gene>
    <name evidence="4" type="ORF">ACFFP0_31795</name>
</gene>
<proteinExistence type="inferred from homology"/>
<dbReference type="EMBL" id="JBHMAA010000077">
    <property type="protein sequence ID" value="MFB9953445.1"/>
    <property type="molecule type" value="Genomic_DNA"/>
</dbReference>
<comment type="caution">
    <text evidence="4">The sequence shown here is derived from an EMBL/GenBank/DDBJ whole genome shotgun (WGS) entry which is preliminary data.</text>
</comment>
<keyword evidence="5" id="KW-1185">Reference proteome</keyword>
<dbReference type="InterPro" id="IPR029058">
    <property type="entry name" value="AB_hydrolase_fold"/>
</dbReference>
<evidence type="ECO:0000259" key="3">
    <source>
        <dbReference type="Pfam" id="PF07859"/>
    </source>
</evidence>
<sequence>MSEPAPVTGPFPQESGILEFLKICDGFYPPDAVNASIGQQRAWYDALCACFDRHLPEGLVFRDEMLFVPIRRYRPATIRTGTVLLYLHGGGFVVGSLQSHHAICAEIADHVGAELVSVDYRLAPEHVWPAQTNDCFALLKQLAGQGRKIVVVGDSAGGNLAAGLALRARDENLSGVVGQVLIYPALGGDLVSGSYKEMEHAPGLTTSDVAYYRAILKAPADEPVAQPLLAMDFSGLPPAYITVAHFDPLRDDGRLYAERLRQAGVDVNFREEPQMVHAWLRARHMSDGAREGFRALCGAVTRLVTSDRAE</sequence>
<dbReference type="PANTHER" id="PTHR48081">
    <property type="entry name" value="AB HYDROLASE SUPERFAMILY PROTEIN C4A8.06C"/>
    <property type="match status" value="1"/>
</dbReference>
<evidence type="ECO:0000256" key="1">
    <source>
        <dbReference type="ARBA" id="ARBA00010515"/>
    </source>
</evidence>
<dbReference type="PROSITE" id="PS01173">
    <property type="entry name" value="LIPASE_GDXG_HIS"/>
    <property type="match status" value="1"/>
</dbReference>
<comment type="similarity">
    <text evidence="1">Belongs to the 'GDXG' lipolytic enzyme family.</text>
</comment>
<dbReference type="Proteomes" id="UP001589692">
    <property type="component" value="Unassembled WGS sequence"/>
</dbReference>
<name>A0ABV6AS53_9HYPH</name>
<dbReference type="Gene3D" id="3.40.50.1820">
    <property type="entry name" value="alpha/beta hydrolase"/>
    <property type="match status" value="1"/>
</dbReference>
<feature type="domain" description="Alpha/beta hydrolase fold-3" evidence="3">
    <location>
        <begin position="84"/>
        <end position="280"/>
    </location>
</feature>
<protein>
    <submittedName>
        <fullName evidence="4">Alpha/beta hydrolase</fullName>
    </submittedName>
</protein>
<dbReference type="GO" id="GO:0016787">
    <property type="term" value="F:hydrolase activity"/>
    <property type="evidence" value="ECO:0007669"/>
    <property type="project" value="UniProtKB-KW"/>
</dbReference>
<dbReference type="RefSeq" id="WP_377266233.1">
    <property type="nucleotide sequence ID" value="NZ_JBHMAA010000077.1"/>
</dbReference>
<keyword evidence="2 4" id="KW-0378">Hydrolase</keyword>
<dbReference type="InterPro" id="IPR050300">
    <property type="entry name" value="GDXG_lipolytic_enzyme"/>
</dbReference>
<dbReference type="PANTHER" id="PTHR48081:SF8">
    <property type="entry name" value="ALPHA_BETA HYDROLASE FOLD-3 DOMAIN-CONTAINING PROTEIN-RELATED"/>
    <property type="match status" value="1"/>
</dbReference>
<dbReference type="InterPro" id="IPR002168">
    <property type="entry name" value="Lipase_GDXG_HIS_AS"/>
</dbReference>
<dbReference type="SUPFAM" id="SSF53474">
    <property type="entry name" value="alpha/beta-Hydrolases"/>
    <property type="match status" value="1"/>
</dbReference>
<accession>A0ABV6AS53</accession>
<reference evidence="4 5" key="1">
    <citation type="submission" date="2024-09" db="EMBL/GenBank/DDBJ databases">
        <authorList>
            <person name="Sun Q."/>
            <person name="Mori K."/>
        </authorList>
    </citation>
    <scope>NUCLEOTIDE SEQUENCE [LARGE SCALE GENOMIC DNA]</scope>
    <source>
        <strain evidence="4 5">TBRC 4938</strain>
    </source>
</reference>